<dbReference type="InterPro" id="IPR007557">
    <property type="entry name" value="PSP1_C"/>
</dbReference>
<name>A0ABS2PMM0_9STRE</name>
<dbReference type="InterPro" id="IPR047767">
    <property type="entry name" value="PSP1-like"/>
</dbReference>
<organism evidence="2 3">
    <name type="scientific">Streptococcus saliviloxodontae</name>
    <dbReference type="NCBI Taxonomy" id="1349416"/>
    <lineage>
        <taxon>Bacteria</taxon>
        <taxon>Bacillati</taxon>
        <taxon>Bacillota</taxon>
        <taxon>Bacilli</taxon>
        <taxon>Lactobacillales</taxon>
        <taxon>Streptococcaceae</taxon>
        <taxon>Streptococcus</taxon>
    </lineage>
</organism>
<evidence type="ECO:0000259" key="1">
    <source>
        <dbReference type="PROSITE" id="PS51411"/>
    </source>
</evidence>
<dbReference type="PANTHER" id="PTHR43830:SF3">
    <property type="entry name" value="PROTEIN PSP1"/>
    <property type="match status" value="1"/>
</dbReference>
<dbReference type="NCBIfam" id="NF041131">
    <property type="entry name" value="RicT_YaaT_fam"/>
    <property type="match status" value="1"/>
</dbReference>
<evidence type="ECO:0000313" key="2">
    <source>
        <dbReference type="EMBL" id="MBM7636186.1"/>
    </source>
</evidence>
<sequence>MTEVIGVRYADDNELVYVRADQIYRKDDLLVINQKKGNRLAKVFLENHEVAESKLPTELATVFSIADSRDIQAFEANRQLAQDSLPKVKDLIRLNDLEMKLVAITFPLDRQRVLITFTSEKRVDFRQLLKDLAKLFRTRIELRQINQREEAKVYGGLGPCGRPLCCSTFLGDFPPVSIKMLKNQRLSLNSGKYNGLCGRLMCCLSFEDDFYKEAKTKFPDYGSSVTTKDGVGHVTGFDVFADTVRVSLDDSHRQLTYALEEIESYG</sequence>
<keyword evidence="3" id="KW-1185">Reference proteome</keyword>
<protein>
    <submittedName>
        <fullName evidence="2">Cell fate regulator YaaT (PSP1 superfamily)</fullName>
    </submittedName>
</protein>
<dbReference type="Proteomes" id="UP000809081">
    <property type="component" value="Unassembled WGS sequence"/>
</dbReference>
<feature type="domain" description="PSP1 C-terminal" evidence="1">
    <location>
        <begin position="60"/>
        <end position="145"/>
    </location>
</feature>
<accession>A0ABS2PMM0</accession>
<dbReference type="PROSITE" id="PS51411">
    <property type="entry name" value="PSP1_C"/>
    <property type="match status" value="1"/>
</dbReference>
<comment type="caution">
    <text evidence="2">The sequence shown here is derived from an EMBL/GenBank/DDBJ whole genome shotgun (WGS) entry which is preliminary data.</text>
</comment>
<dbReference type="Pfam" id="PF04468">
    <property type="entry name" value="PSP1"/>
    <property type="match status" value="1"/>
</dbReference>
<reference evidence="2 3" key="1">
    <citation type="submission" date="2021-01" db="EMBL/GenBank/DDBJ databases">
        <title>Genomic Encyclopedia of Type Strains, Phase IV (KMG-IV): sequencing the most valuable type-strain genomes for metagenomic binning, comparative biology and taxonomic classification.</title>
        <authorList>
            <person name="Goeker M."/>
        </authorList>
    </citation>
    <scope>NUCLEOTIDE SEQUENCE [LARGE SCALE GENOMIC DNA]</scope>
    <source>
        <strain evidence="2 3">DSM 27513</strain>
    </source>
</reference>
<evidence type="ECO:0000313" key="3">
    <source>
        <dbReference type="Proteomes" id="UP000809081"/>
    </source>
</evidence>
<dbReference type="PANTHER" id="PTHR43830">
    <property type="entry name" value="PROTEIN PSP1"/>
    <property type="match status" value="1"/>
</dbReference>
<dbReference type="RefSeq" id="WP_205017076.1">
    <property type="nucleotide sequence ID" value="NZ_JAFBEI010000018.1"/>
</dbReference>
<gene>
    <name evidence="2" type="ORF">JOC31_001005</name>
</gene>
<proteinExistence type="predicted"/>
<dbReference type="EMBL" id="JAFBEI010000018">
    <property type="protein sequence ID" value="MBM7636186.1"/>
    <property type="molecule type" value="Genomic_DNA"/>
</dbReference>